<dbReference type="GO" id="GO:0005794">
    <property type="term" value="C:Golgi apparatus"/>
    <property type="evidence" value="ECO:0007669"/>
    <property type="project" value="TreeGrafter"/>
</dbReference>
<sequence>MSRNLSNFIKMFLSCLYGHTRNLTYLILTIMVLFYCLNPSRFASHYSFIKAQDIYNHLEKSYEPRDNSCTIAIYSNNNNNNNNYNNNDKSELWYPEENDRQDPVVMARRLGILPGGQWKPLNCHPLFNVAIILPYRNRKQQLDIFMNYIHPFLQQQNLDYRIFVIEQSPLTEFNRAKLFNVGFKEATKINDFHCFIFQDIDLIPQNPNNIYACTKMPRHMSSSVNTFRYNLPYTGLFGGAISLTRKQFEKVNGFSNIFYGWGGEDDDFYRRLQSRGFKIMRFGPNIAQYYMLTHKKEPPSNSRFANLENAAKRYDSDGLNNLEYTVLDHQLRPLYSWILADV</sequence>
<comment type="cofactor">
    <cofactor evidence="11">
        <name>Mn(2+)</name>
        <dbReference type="ChEBI" id="CHEBI:29035"/>
    </cofactor>
</comment>
<keyword evidence="11" id="KW-0464">Manganese</keyword>
<dbReference type="Proteomes" id="UP000826195">
    <property type="component" value="Unassembled WGS sequence"/>
</dbReference>
<comment type="similarity">
    <text evidence="3 11">Belongs to the glycosyltransferase 7 family.</text>
</comment>
<feature type="transmembrane region" description="Helical" evidence="11">
    <location>
        <begin position="12"/>
        <end position="35"/>
    </location>
</feature>
<evidence type="ECO:0000256" key="2">
    <source>
        <dbReference type="ARBA" id="ARBA00004922"/>
    </source>
</evidence>
<keyword evidence="5 11" id="KW-0808">Transferase</keyword>
<dbReference type="GO" id="GO:0033842">
    <property type="term" value="F:N-acetyl-beta-glucosaminyl-derivative 4-beta-N-acetylgalactosaminyltransferase activity"/>
    <property type="evidence" value="ECO:0007669"/>
    <property type="project" value="TreeGrafter"/>
</dbReference>
<dbReference type="PANTHER" id="PTHR19300:SF48">
    <property type="entry name" value="BETA-1,4-N-ACETYLGALACTOSAMINYLTRANSFERASE"/>
    <property type="match status" value="1"/>
</dbReference>
<keyword evidence="6 11" id="KW-0812">Transmembrane</keyword>
<evidence type="ECO:0000256" key="3">
    <source>
        <dbReference type="ARBA" id="ARBA00005735"/>
    </source>
</evidence>
<proteinExistence type="inferred from homology"/>
<evidence type="ECO:0000256" key="1">
    <source>
        <dbReference type="ARBA" id="ARBA00004606"/>
    </source>
</evidence>
<dbReference type="GO" id="GO:0006688">
    <property type="term" value="P:glycosphingolipid biosynthetic process"/>
    <property type="evidence" value="ECO:0007669"/>
    <property type="project" value="TreeGrafter"/>
</dbReference>
<dbReference type="GO" id="GO:0046872">
    <property type="term" value="F:metal ion binding"/>
    <property type="evidence" value="ECO:0007669"/>
    <property type="project" value="UniProtKB-UniRule"/>
</dbReference>
<dbReference type="InterPro" id="IPR003859">
    <property type="entry name" value="Galactosyl_T"/>
</dbReference>
<evidence type="ECO:0000256" key="8">
    <source>
        <dbReference type="ARBA" id="ARBA00022989"/>
    </source>
</evidence>
<dbReference type="EC" id="2.4.1.-" evidence="11"/>
<name>A0AAV7I5H6_COTGL</name>
<dbReference type="GO" id="GO:0005975">
    <property type="term" value="P:carbohydrate metabolic process"/>
    <property type="evidence" value="ECO:0007669"/>
    <property type="project" value="InterPro"/>
</dbReference>
<protein>
    <recommendedName>
        <fullName evidence="11">Beta-1,4-N-acetylgalactosaminyltransferase</fullName>
        <ecNumber evidence="11">2.4.1.-</ecNumber>
    </recommendedName>
    <alternativeName>
        <fullName evidence="11">Beta-4-GalNAcT</fullName>
    </alternativeName>
</protein>
<dbReference type="EMBL" id="JAHXZJ010002609">
    <property type="protein sequence ID" value="KAH0541205.1"/>
    <property type="molecule type" value="Genomic_DNA"/>
</dbReference>
<comment type="pathway">
    <text evidence="2 11">Protein modification; protein glycosylation.</text>
</comment>
<dbReference type="Pfam" id="PF02709">
    <property type="entry name" value="Glyco_transf_7C"/>
    <property type="match status" value="1"/>
</dbReference>
<gene>
    <name evidence="14" type="ORF">KQX54_021269</name>
</gene>
<keyword evidence="11" id="KW-0479">Metal-binding</keyword>
<dbReference type="PRINTS" id="PR02050">
    <property type="entry name" value="B14GALTRFASE"/>
</dbReference>
<dbReference type="Gene3D" id="3.90.550.10">
    <property type="entry name" value="Spore Coat Polysaccharide Biosynthesis Protein SpsA, Chain A"/>
    <property type="match status" value="1"/>
</dbReference>
<dbReference type="GO" id="GO:0008378">
    <property type="term" value="F:galactosyltransferase activity"/>
    <property type="evidence" value="ECO:0007669"/>
    <property type="project" value="TreeGrafter"/>
</dbReference>
<evidence type="ECO:0000256" key="9">
    <source>
        <dbReference type="ARBA" id="ARBA00023136"/>
    </source>
</evidence>
<dbReference type="InterPro" id="IPR027791">
    <property type="entry name" value="Galactosyl_T_C"/>
</dbReference>
<evidence type="ECO:0000313" key="14">
    <source>
        <dbReference type="EMBL" id="KAH0541205.1"/>
    </source>
</evidence>
<feature type="domain" description="Galactosyltransferase C-terminal" evidence="12">
    <location>
        <begin position="218"/>
        <end position="295"/>
    </location>
</feature>
<keyword evidence="8 11" id="KW-1133">Transmembrane helix</keyword>
<evidence type="ECO:0000256" key="5">
    <source>
        <dbReference type="ARBA" id="ARBA00022679"/>
    </source>
</evidence>
<evidence type="ECO:0000259" key="13">
    <source>
        <dbReference type="Pfam" id="PF13733"/>
    </source>
</evidence>
<evidence type="ECO:0000256" key="4">
    <source>
        <dbReference type="ARBA" id="ARBA00022676"/>
    </source>
</evidence>
<dbReference type="Pfam" id="PF13733">
    <property type="entry name" value="Glyco_transf_7N"/>
    <property type="match status" value="1"/>
</dbReference>
<evidence type="ECO:0000256" key="7">
    <source>
        <dbReference type="ARBA" id="ARBA00022968"/>
    </source>
</evidence>
<dbReference type="PANTHER" id="PTHR19300">
    <property type="entry name" value="BETA-1,4-GALACTOSYLTRANSFERASE"/>
    <property type="match status" value="1"/>
</dbReference>
<evidence type="ECO:0000256" key="10">
    <source>
        <dbReference type="ARBA" id="ARBA00023180"/>
    </source>
</evidence>
<keyword evidence="10 11" id="KW-0325">Glycoprotein</keyword>
<keyword evidence="7 11" id="KW-0735">Signal-anchor</keyword>
<comment type="function">
    <text evidence="11">Catalyzes the transfer of galactose onto proteins or lipids.</text>
</comment>
<keyword evidence="9 11" id="KW-0472">Membrane</keyword>
<dbReference type="GO" id="GO:0016020">
    <property type="term" value="C:membrane"/>
    <property type="evidence" value="ECO:0007669"/>
    <property type="project" value="UniProtKB-SubCell"/>
</dbReference>
<comment type="caution">
    <text evidence="14">The sequence shown here is derived from an EMBL/GenBank/DDBJ whole genome shotgun (WGS) entry which is preliminary data.</text>
</comment>
<evidence type="ECO:0000313" key="15">
    <source>
        <dbReference type="Proteomes" id="UP000826195"/>
    </source>
</evidence>
<evidence type="ECO:0000259" key="12">
    <source>
        <dbReference type="Pfam" id="PF02709"/>
    </source>
</evidence>
<feature type="domain" description="Galactosyltransferase N-terminal" evidence="13">
    <location>
        <begin position="109"/>
        <end position="214"/>
    </location>
</feature>
<dbReference type="AlphaFoldDB" id="A0AAV7I5H6"/>
<evidence type="ECO:0000256" key="11">
    <source>
        <dbReference type="RuleBase" id="RU368121"/>
    </source>
</evidence>
<accession>A0AAV7I5H6</accession>
<keyword evidence="15" id="KW-1185">Reference proteome</keyword>
<dbReference type="CDD" id="cd00899">
    <property type="entry name" value="b4GalT"/>
    <property type="match status" value="1"/>
</dbReference>
<comment type="subcellular location">
    <subcellularLocation>
        <location evidence="1 11">Membrane</location>
        <topology evidence="1 11">Single-pass type II membrane protein</topology>
    </subcellularLocation>
</comment>
<dbReference type="SUPFAM" id="SSF53448">
    <property type="entry name" value="Nucleotide-diphospho-sugar transferases"/>
    <property type="match status" value="1"/>
</dbReference>
<evidence type="ECO:0000256" key="6">
    <source>
        <dbReference type="ARBA" id="ARBA00022692"/>
    </source>
</evidence>
<keyword evidence="4 11" id="KW-0328">Glycosyltransferase</keyword>
<reference evidence="14 15" key="1">
    <citation type="journal article" date="2021" name="J. Hered.">
        <title>A chromosome-level genome assembly of the parasitoid wasp, Cotesia glomerata (Hymenoptera: Braconidae).</title>
        <authorList>
            <person name="Pinto B.J."/>
            <person name="Weis J.J."/>
            <person name="Gamble T."/>
            <person name="Ode P.J."/>
            <person name="Paul R."/>
            <person name="Zaspel J.M."/>
        </authorList>
    </citation>
    <scope>NUCLEOTIDE SEQUENCE [LARGE SCALE GENOMIC DNA]</scope>
    <source>
        <strain evidence="14">CgM1</strain>
    </source>
</reference>
<dbReference type="InterPro" id="IPR029044">
    <property type="entry name" value="Nucleotide-diphossugar_trans"/>
</dbReference>
<organism evidence="14 15">
    <name type="scientific">Cotesia glomerata</name>
    <name type="common">Lepidopteran parasitic wasp</name>
    <name type="synonym">Apanteles glomeratus</name>
    <dbReference type="NCBI Taxonomy" id="32391"/>
    <lineage>
        <taxon>Eukaryota</taxon>
        <taxon>Metazoa</taxon>
        <taxon>Ecdysozoa</taxon>
        <taxon>Arthropoda</taxon>
        <taxon>Hexapoda</taxon>
        <taxon>Insecta</taxon>
        <taxon>Pterygota</taxon>
        <taxon>Neoptera</taxon>
        <taxon>Endopterygota</taxon>
        <taxon>Hymenoptera</taxon>
        <taxon>Apocrita</taxon>
        <taxon>Ichneumonoidea</taxon>
        <taxon>Braconidae</taxon>
        <taxon>Microgastrinae</taxon>
        <taxon>Cotesia</taxon>
    </lineage>
</organism>
<dbReference type="InterPro" id="IPR027995">
    <property type="entry name" value="Galactosyl_T_N"/>
</dbReference>